<dbReference type="EMBL" id="KQ964263">
    <property type="protein sequence ID" value="KXJ87356.1"/>
    <property type="molecule type" value="Genomic_DNA"/>
</dbReference>
<organism evidence="1 2">
    <name type="scientific">Microdochium bolleyi</name>
    <dbReference type="NCBI Taxonomy" id="196109"/>
    <lineage>
        <taxon>Eukaryota</taxon>
        <taxon>Fungi</taxon>
        <taxon>Dikarya</taxon>
        <taxon>Ascomycota</taxon>
        <taxon>Pezizomycotina</taxon>
        <taxon>Sordariomycetes</taxon>
        <taxon>Xylariomycetidae</taxon>
        <taxon>Xylariales</taxon>
        <taxon>Microdochiaceae</taxon>
        <taxon>Microdochium</taxon>
    </lineage>
</organism>
<evidence type="ECO:0000313" key="2">
    <source>
        <dbReference type="Proteomes" id="UP000070501"/>
    </source>
</evidence>
<protein>
    <submittedName>
        <fullName evidence="1">Uncharacterized protein</fullName>
    </submittedName>
</protein>
<gene>
    <name evidence="1" type="ORF">Micbo1qcDRAFT_208367</name>
</gene>
<accession>A0A136IR48</accession>
<dbReference type="OrthoDB" id="5413269at2759"/>
<keyword evidence="2" id="KW-1185">Reference proteome</keyword>
<name>A0A136IR48_9PEZI</name>
<proteinExistence type="predicted"/>
<evidence type="ECO:0000313" key="1">
    <source>
        <dbReference type="EMBL" id="KXJ87356.1"/>
    </source>
</evidence>
<sequence>MAPSYSITVKNRTGVPQDYYLFSSPASVSGDASGSDVWSNVMHTLRTPRDGVARFEMSRSYYAICGTFDADPAHGGKVSVYKTQPVTVGTGEGAGMGSTVKLTVTEDGSVCDLETPVTPGEGKIGAFVVDTGTDFTQMDARKNNLFIGIASSRDGDRFAIENTFTPLPNCRYYLAPTETFYIAGGHTEESNLVKISVVGKRMAVDFRTRGADDVTLVQNEDGSFIFQ</sequence>
<dbReference type="Proteomes" id="UP000070501">
    <property type="component" value="Unassembled WGS sequence"/>
</dbReference>
<dbReference type="InParanoid" id="A0A136IR48"/>
<dbReference type="AlphaFoldDB" id="A0A136IR48"/>
<dbReference type="STRING" id="196109.A0A136IR48"/>
<reference evidence="2" key="1">
    <citation type="submission" date="2016-02" db="EMBL/GenBank/DDBJ databases">
        <title>Draft genome sequence of Microdochium bolleyi, a fungal endophyte of beachgrass.</title>
        <authorList>
            <consortium name="DOE Joint Genome Institute"/>
            <person name="David A.S."/>
            <person name="May G."/>
            <person name="Haridas S."/>
            <person name="Lim J."/>
            <person name="Wang M."/>
            <person name="Labutti K."/>
            <person name="Lipzen A."/>
            <person name="Barry K."/>
            <person name="Grigoriev I.V."/>
        </authorList>
    </citation>
    <scope>NUCLEOTIDE SEQUENCE [LARGE SCALE GENOMIC DNA]</scope>
    <source>
        <strain evidence="2">J235TASD1</strain>
    </source>
</reference>